<proteinExistence type="predicted"/>
<dbReference type="OrthoDB" id="3661391at2"/>
<name>A0A3E0H1W7_9PSEU</name>
<keyword evidence="2" id="KW-1185">Reference proteome</keyword>
<dbReference type="SUPFAM" id="SSF53756">
    <property type="entry name" value="UDP-Glycosyltransferase/glycogen phosphorylase"/>
    <property type="match status" value="1"/>
</dbReference>
<evidence type="ECO:0008006" key="3">
    <source>
        <dbReference type="Google" id="ProtNLM"/>
    </source>
</evidence>
<dbReference type="RefSeq" id="WP_116179821.1">
    <property type="nucleotide sequence ID" value="NZ_CP144375.1"/>
</dbReference>
<gene>
    <name evidence="1" type="ORF">BCF44_117146</name>
</gene>
<evidence type="ECO:0000313" key="1">
    <source>
        <dbReference type="EMBL" id="REH35758.1"/>
    </source>
</evidence>
<dbReference type="AlphaFoldDB" id="A0A3E0H1W7"/>
<dbReference type="EMBL" id="QUNO01000017">
    <property type="protein sequence ID" value="REH35758.1"/>
    <property type="molecule type" value="Genomic_DNA"/>
</dbReference>
<accession>A0A3E0H1W7</accession>
<organism evidence="1 2">
    <name type="scientific">Kutzneria buriramensis</name>
    <dbReference type="NCBI Taxonomy" id="1045776"/>
    <lineage>
        <taxon>Bacteria</taxon>
        <taxon>Bacillati</taxon>
        <taxon>Actinomycetota</taxon>
        <taxon>Actinomycetes</taxon>
        <taxon>Pseudonocardiales</taxon>
        <taxon>Pseudonocardiaceae</taxon>
        <taxon>Kutzneria</taxon>
    </lineage>
</organism>
<evidence type="ECO:0000313" key="2">
    <source>
        <dbReference type="Proteomes" id="UP000256269"/>
    </source>
</evidence>
<comment type="caution">
    <text evidence="1">The sequence shown here is derived from an EMBL/GenBank/DDBJ whole genome shotgun (WGS) entry which is preliminary data.</text>
</comment>
<sequence>MSAAEWSSAPVGIDASRWVTRSGCRDVLAVVHTVTSGQRLLEAVETIETDRRVQVVFAQGPDAFSNGVNEFLRNTGGVVLPWQQAVRERFDLAIAAAYGGLRDLHAPIVVMPHGAGYGKTHGTGASAVSYGLDAQRLTHNGRVLTDAVVLSHDNQLELLRRQCPAAVDQAVVVGDICYDRLAASVPSRDAYREALGVEPGQELVVIASTWGQDSLFARNGDLLPHLHDTLATGRHRLAALMHPSVWFGHGRRQLRAWLADSRQAGLMLVPPEVDWRAVVVAADYLVGDHGSLPVYAAAIGCPVLLTDQSLHAVHSAGSAQEVLSVTAVRLVAAEPLAPQLDLARRRAREVGAKVAGRLTSRPGTAVTALQEQLYRLLGMTAPGRHRAVEAVPVPNPDRW</sequence>
<dbReference type="Proteomes" id="UP000256269">
    <property type="component" value="Unassembled WGS sequence"/>
</dbReference>
<protein>
    <recommendedName>
        <fullName evidence="3">CDP-glycerol:poly(Glycerophosphate) glycerophosphotransferase</fullName>
    </recommendedName>
</protein>
<reference evidence="1 2" key="1">
    <citation type="submission" date="2018-08" db="EMBL/GenBank/DDBJ databases">
        <title>Genomic Encyclopedia of Archaeal and Bacterial Type Strains, Phase II (KMG-II): from individual species to whole genera.</title>
        <authorList>
            <person name="Goeker M."/>
        </authorList>
    </citation>
    <scope>NUCLEOTIDE SEQUENCE [LARGE SCALE GENOMIC DNA]</scope>
    <source>
        <strain evidence="1 2">DSM 45791</strain>
    </source>
</reference>